<protein>
    <recommendedName>
        <fullName evidence="5">Lipoprotein</fullName>
    </recommendedName>
</protein>
<dbReference type="EMBL" id="BMJI01000030">
    <property type="protein sequence ID" value="GGD00309.1"/>
    <property type="molecule type" value="Genomic_DNA"/>
</dbReference>
<evidence type="ECO:0000256" key="2">
    <source>
        <dbReference type="SAM" id="SignalP"/>
    </source>
</evidence>
<accession>A0ABQ1PNH5</accession>
<dbReference type="RefSeq" id="WP_188669141.1">
    <property type="nucleotide sequence ID" value="NZ_BMJI01000030.1"/>
</dbReference>
<name>A0ABQ1PNH5_9MICC</name>
<feature type="chain" id="PRO_5046415791" description="Lipoprotein" evidence="2">
    <location>
        <begin position="25"/>
        <end position="182"/>
    </location>
</feature>
<dbReference type="Proteomes" id="UP000597761">
    <property type="component" value="Unassembled WGS sequence"/>
</dbReference>
<comment type="caution">
    <text evidence="3">The sequence shown here is derived from an EMBL/GenBank/DDBJ whole genome shotgun (WGS) entry which is preliminary data.</text>
</comment>
<keyword evidence="4" id="KW-1185">Reference proteome</keyword>
<proteinExistence type="predicted"/>
<dbReference type="PROSITE" id="PS51257">
    <property type="entry name" value="PROKAR_LIPOPROTEIN"/>
    <property type="match status" value="1"/>
</dbReference>
<evidence type="ECO:0000313" key="4">
    <source>
        <dbReference type="Proteomes" id="UP000597761"/>
    </source>
</evidence>
<feature type="compositionally biased region" description="Low complexity" evidence="1">
    <location>
        <begin position="158"/>
        <end position="182"/>
    </location>
</feature>
<feature type="signal peptide" evidence="2">
    <location>
        <begin position="1"/>
        <end position="24"/>
    </location>
</feature>
<sequence length="182" mass="18456">MRTAASTRVRQAGVVLVASLSVLAATGCQAVNQQATQMSYDASDGVSASAGDVQARNLFVAAAAEGSPARLGGAFFNDADRESTVSLRGASGTQVQVKVPASGEYYLQQEPAVNIGEVDQRPGSMVELTMTESVSGTSTTVRVPVVDGTLSEYRTLVPGTPSPTGTASATPTATSSETASHG</sequence>
<gene>
    <name evidence="3" type="ORF">GCM10011512_28940</name>
</gene>
<evidence type="ECO:0000256" key="1">
    <source>
        <dbReference type="SAM" id="MobiDB-lite"/>
    </source>
</evidence>
<keyword evidence="2" id="KW-0732">Signal</keyword>
<feature type="region of interest" description="Disordered" evidence="1">
    <location>
        <begin position="154"/>
        <end position="182"/>
    </location>
</feature>
<evidence type="ECO:0008006" key="5">
    <source>
        <dbReference type="Google" id="ProtNLM"/>
    </source>
</evidence>
<organism evidence="3 4">
    <name type="scientific">Tersicoccus solisilvae</name>
    <dbReference type="NCBI Taxonomy" id="1882339"/>
    <lineage>
        <taxon>Bacteria</taxon>
        <taxon>Bacillati</taxon>
        <taxon>Actinomycetota</taxon>
        <taxon>Actinomycetes</taxon>
        <taxon>Micrococcales</taxon>
        <taxon>Micrococcaceae</taxon>
        <taxon>Tersicoccus</taxon>
    </lineage>
</organism>
<evidence type="ECO:0000313" key="3">
    <source>
        <dbReference type="EMBL" id="GGD00309.1"/>
    </source>
</evidence>
<reference evidence="4" key="1">
    <citation type="journal article" date="2019" name="Int. J. Syst. Evol. Microbiol.">
        <title>The Global Catalogue of Microorganisms (GCM) 10K type strain sequencing project: providing services to taxonomists for standard genome sequencing and annotation.</title>
        <authorList>
            <consortium name="The Broad Institute Genomics Platform"/>
            <consortium name="The Broad Institute Genome Sequencing Center for Infectious Disease"/>
            <person name="Wu L."/>
            <person name="Ma J."/>
        </authorList>
    </citation>
    <scope>NUCLEOTIDE SEQUENCE [LARGE SCALE GENOMIC DNA]</scope>
    <source>
        <strain evidence="4">CGMCC 1.15480</strain>
    </source>
</reference>